<sequence>MQTWTLSKLISHRDNMGSCCLDIHQIFKPLLDMFLQVGESYDFDPEKIKVDNYNSVVTLPPQLDLKRKRQKYKTFIQLFDSIDQNLYPDFVNLCSKYQTAPTDDLKQQIKEKYKTVFMLESYEAIGYGAHSVVIHSKTITPDLVFKYSKLGNQTENEIKNHIGMETYSPGLQIPSKYFTSSPYYKNGTLTKYLHENPDLTNHELVELIQKISNMIQALHAKKILCRDLKPDNILMDDDFNPVYVDFDVSEYNSLTAYDFTGTPFYMAPEVLRNRFREARYSQCGTESDIFSLGCVINFIFNQNYPYTNLTPLIHPDIRKLILEMTHTDAKKRPSIFDVIAECQKIEESFSKTEKNIEIFGILVPTEMGLKLIDDNKQGIEAESIDAISSQETEAESIDAISSQETEDESIDAISSQETEDESIDAISSQETEDESIDAISSQGIEDESIDAISSQGIEAEFIDTISSQETEDESIDAISSQETEDKSSNNNNTTKSENVSINDVYLKILNIHKKYNSQWPVEISRKINVIISPLGKKIMAIQLFVIDDFDDKRSYSNECLNEVLHDLQALLNQ</sequence>
<evidence type="ECO:0000256" key="1">
    <source>
        <dbReference type="ARBA" id="ARBA00022679"/>
    </source>
</evidence>
<dbReference type="Gene3D" id="1.10.510.10">
    <property type="entry name" value="Transferase(Phosphotransferase) domain 1"/>
    <property type="match status" value="1"/>
</dbReference>
<reference evidence="8" key="1">
    <citation type="submission" date="2006-10" db="EMBL/GenBank/DDBJ databases">
        <authorList>
            <person name="Amadeo P."/>
            <person name="Zhao Q."/>
            <person name="Wortman J."/>
            <person name="Fraser-Liggett C."/>
            <person name="Carlton J."/>
        </authorList>
    </citation>
    <scope>NUCLEOTIDE SEQUENCE</scope>
    <source>
        <strain evidence="8">G3</strain>
    </source>
</reference>
<evidence type="ECO:0000256" key="2">
    <source>
        <dbReference type="ARBA" id="ARBA00022741"/>
    </source>
</evidence>
<evidence type="ECO:0000256" key="3">
    <source>
        <dbReference type="ARBA" id="ARBA00022777"/>
    </source>
</evidence>
<evidence type="ECO:0000256" key="5">
    <source>
        <dbReference type="PROSITE-ProRule" id="PRU10141"/>
    </source>
</evidence>
<dbReference type="SMART" id="SM00220">
    <property type="entry name" value="S_TKc"/>
    <property type="match status" value="1"/>
</dbReference>
<dbReference type="InterPro" id="IPR045269">
    <property type="entry name" value="Atg1-like"/>
</dbReference>
<dbReference type="Pfam" id="PF00069">
    <property type="entry name" value="Pkinase"/>
    <property type="match status" value="1"/>
</dbReference>
<accession>A2DQP3</accession>
<proteinExistence type="predicted"/>
<name>A2DQP3_TRIV3</name>
<dbReference type="InterPro" id="IPR011009">
    <property type="entry name" value="Kinase-like_dom_sf"/>
</dbReference>
<gene>
    <name evidence="8" type="ORF">TVAG_266900</name>
</gene>
<dbReference type="SUPFAM" id="SSF56112">
    <property type="entry name" value="Protein kinase-like (PK-like)"/>
    <property type="match status" value="1"/>
</dbReference>
<dbReference type="InParanoid" id="A2DQP3"/>
<dbReference type="eggNOG" id="KOG0192">
    <property type="taxonomic scope" value="Eukaryota"/>
</dbReference>
<evidence type="ECO:0000313" key="9">
    <source>
        <dbReference type="Proteomes" id="UP000001542"/>
    </source>
</evidence>
<dbReference type="OMA" id="MHAFIFQ"/>
<keyword evidence="1" id="KW-0808">Transferase</keyword>
<evidence type="ECO:0000256" key="4">
    <source>
        <dbReference type="ARBA" id="ARBA00022840"/>
    </source>
</evidence>
<keyword evidence="9" id="KW-1185">Reference proteome</keyword>
<dbReference type="PROSITE" id="PS50011">
    <property type="entry name" value="PROTEIN_KINASE_DOM"/>
    <property type="match status" value="1"/>
</dbReference>
<evidence type="ECO:0000259" key="7">
    <source>
        <dbReference type="PROSITE" id="PS50011"/>
    </source>
</evidence>
<dbReference type="PANTHER" id="PTHR24348:SF22">
    <property type="entry name" value="NON-SPECIFIC SERINE_THREONINE PROTEIN KINASE"/>
    <property type="match status" value="1"/>
</dbReference>
<dbReference type="InterPro" id="IPR000719">
    <property type="entry name" value="Prot_kinase_dom"/>
</dbReference>
<dbReference type="PANTHER" id="PTHR24348">
    <property type="entry name" value="SERINE/THREONINE-PROTEIN KINASE UNC-51-RELATED"/>
    <property type="match status" value="1"/>
</dbReference>
<dbReference type="STRING" id="5722.A2DQP3"/>
<dbReference type="InterPro" id="IPR017441">
    <property type="entry name" value="Protein_kinase_ATP_BS"/>
</dbReference>
<dbReference type="Proteomes" id="UP000001542">
    <property type="component" value="Unassembled WGS sequence"/>
</dbReference>
<dbReference type="AlphaFoldDB" id="A2DQP3"/>
<evidence type="ECO:0000256" key="6">
    <source>
        <dbReference type="SAM" id="MobiDB-lite"/>
    </source>
</evidence>
<dbReference type="GO" id="GO:0010506">
    <property type="term" value="P:regulation of autophagy"/>
    <property type="evidence" value="ECO:0007669"/>
    <property type="project" value="InterPro"/>
</dbReference>
<feature type="domain" description="Protein kinase" evidence="7">
    <location>
        <begin position="119"/>
        <end position="349"/>
    </location>
</feature>
<dbReference type="PROSITE" id="PS00107">
    <property type="entry name" value="PROTEIN_KINASE_ATP"/>
    <property type="match status" value="1"/>
</dbReference>
<keyword evidence="4 5" id="KW-0067">ATP-binding</keyword>
<keyword evidence="3 8" id="KW-0418">Kinase</keyword>
<feature type="region of interest" description="Disordered" evidence="6">
    <location>
        <begin position="386"/>
        <end position="445"/>
    </location>
</feature>
<dbReference type="GO" id="GO:0005524">
    <property type="term" value="F:ATP binding"/>
    <property type="evidence" value="ECO:0007669"/>
    <property type="project" value="UniProtKB-UniRule"/>
</dbReference>
<evidence type="ECO:0000313" key="8">
    <source>
        <dbReference type="EMBL" id="EAY17327.1"/>
    </source>
</evidence>
<feature type="region of interest" description="Disordered" evidence="6">
    <location>
        <begin position="465"/>
        <end position="496"/>
    </location>
</feature>
<dbReference type="VEuPathDB" id="TrichDB:TVAGG3_0590000"/>
<feature type="binding site" evidence="5">
    <location>
        <position position="146"/>
    </location>
    <ligand>
        <name>ATP</name>
        <dbReference type="ChEBI" id="CHEBI:30616"/>
    </ligand>
</feature>
<dbReference type="VEuPathDB" id="TrichDB:TVAGG3_0472690"/>
<reference evidence="8" key="2">
    <citation type="journal article" date="2007" name="Science">
        <title>Draft genome sequence of the sexually transmitted pathogen Trichomonas vaginalis.</title>
        <authorList>
            <person name="Carlton J.M."/>
            <person name="Hirt R.P."/>
            <person name="Silva J.C."/>
            <person name="Delcher A.L."/>
            <person name="Schatz M."/>
            <person name="Zhao Q."/>
            <person name="Wortman J.R."/>
            <person name="Bidwell S.L."/>
            <person name="Alsmark U.C.M."/>
            <person name="Besteiro S."/>
            <person name="Sicheritz-Ponten T."/>
            <person name="Noel C.J."/>
            <person name="Dacks J.B."/>
            <person name="Foster P.G."/>
            <person name="Simillion C."/>
            <person name="Van de Peer Y."/>
            <person name="Miranda-Saavedra D."/>
            <person name="Barton G.J."/>
            <person name="Westrop G.D."/>
            <person name="Mueller S."/>
            <person name="Dessi D."/>
            <person name="Fiori P.L."/>
            <person name="Ren Q."/>
            <person name="Paulsen I."/>
            <person name="Zhang H."/>
            <person name="Bastida-Corcuera F.D."/>
            <person name="Simoes-Barbosa A."/>
            <person name="Brown M.T."/>
            <person name="Hayes R.D."/>
            <person name="Mukherjee M."/>
            <person name="Okumura C.Y."/>
            <person name="Schneider R."/>
            <person name="Smith A.J."/>
            <person name="Vanacova S."/>
            <person name="Villalvazo M."/>
            <person name="Haas B.J."/>
            <person name="Pertea M."/>
            <person name="Feldblyum T.V."/>
            <person name="Utterback T.R."/>
            <person name="Shu C.L."/>
            <person name="Osoegawa K."/>
            <person name="de Jong P.J."/>
            <person name="Hrdy I."/>
            <person name="Horvathova L."/>
            <person name="Zubacova Z."/>
            <person name="Dolezal P."/>
            <person name="Malik S.B."/>
            <person name="Logsdon J.M. Jr."/>
            <person name="Henze K."/>
            <person name="Gupta A."/>
            <person name="Wang C.C."/>
            <person name="Dunne R.L."/>
            <person name="Upcroft J.A."/>
            <person name="Upcroft P."/>
            <person name="White O."/>
            <person name="Salzberg S.L."/>
            <person name="Tang P."/>
            <person name="Chiu C.-H."/>
            <person name="Lee Y.-S."/>
            <person name="Embley T.M."/>
            <person name="Coombs G.H."/>
            <person name="Mottram J.C."/>
            <person name="Tachezy J."/>
            <person name="Fraser-Liggett C.M."/>
            <person name="Johnson P.J."/>
        </authorList>
    </citation>
    <scope>NUCLEOTIDE SEQUENCE [LARGE SCALE GENOMIC DNA]</scope>
    <source>
        <strain evidence="8">G3</strain>
    </source>
</reference>
<dbReference type="VEuPathDB" id="TrichDB:TVAG_266900"/>
<organism evidence="8 9">
    <name type="scientific">Trichomonas vaginalis (strain ATCC PRA-98 / G3)</name>
    <dbReference type="NCBI Taxonomy" id="412133"/>
    <lineage>
        <taxon>Eukaryota</taxon>
        <taxon>Metamonada</taxon>
        <taxon>Parabasalia</taxon>
        <taxon>Trichomonadida</taxon>
        <taxon>Trichomonadidae</taxon>
        <taxon>Trichomonas</taxon>
    </lineage>
</organism>
<dbReference type="KEGG" id="tva:4775344"/>
<dbReference type="EMBL" id="DS113232">
    <property type="protein sequence ID" value="EAY17327.1"/>
    <property type="molecule type" value="Genomic_DNA"/>
</dbReference>
<protein>
    <submittedName>
        <fullName evidence="8">TKL family protein kinase</fullName>
    </submittedName>
</protein>
<dbReference type="GO" id="GO:0004674">
    <property type="term" value="F:protein serine/threonine kinase activity"/>
    <property type="evidence" value="ECO:0000318"/>
    <property type="project" value="GO_Central"/>
</dbReference>
<dbReference type="SMR" id="A2DQP3"/>
<keyword evidence="2 5" id="KW-0547">Nucleotide-binding</keyword>